<evidence type="ECO:0000313" key="2">
    <source>
        <dbReference type="Proteomes" id="UP001237780"/>
    </source>
</evidence>
<organism evidence="1 2">
    <name type="scientific">Phyllobacterium ifriqiyense</name>
    <dbReference type="NCBI Taxonomy" id="314238"/>
    <lineage>
        <taxon>Bacteria</taxon>
        <taxon>Pseudomonadati</taxon>
        <taxon>Pseudomonadota</taxon>
        <taxon>Alphaproteobacteria</taxon>
        <taxon>Hyphomicrobiales</taxon>
        <taxon>Phyllobacteriaceae</taxon>
        <taxon>Phyllobacterium</taxon>
    </lineage>
</organism>
<dbReference type="Proteomes" id="UP001237780">
    <property type="component" value="Unassembled WGS sequence"/>
</dbReference>
<protein>
    <submittedName>
        <fullName evidence="1">Uncharacterized protein</fullName>
    </submittedName>
</protein>
<keyword evidence="2" id="KW-1185">Reference proteome</keyword>
<evidence type="ECO:0000313" key="1">
    <source>
        <dbReference type="EMBL" id="MDQ0997023.1"/>
    </source>
</evidence>
<dbReference type="RefSeq" id="WP_307280504.1">
    <property type="nucleotide sequence ID" value="NZ_JAUSZT010000003.1"/>
</dbReference>
<name>A0ABU0S8E2_9HYPH</name>
<dbReference type="EMBL" id="JAUSZT010000003">
    <property type="protein sequence ID" value="MDQ0997023.1"/>
    <property type="molecule type" value="Genomic_DNA"/>
</dbReference>
<comment type="caution">
    <text evidence="1">The sequence shown here is derived from an EMBL/GenBank/DDBJ whole genome shotgun (WGS) entry which is preliminary data.</text>
</comment>
<reference evidence="1 2" key="1">
    <citation type="submission" date="2023-07" db="EMBL/GenBank/DDBJ databases">
        <title>Comparative genomics of wheat-associated soil bacteria to identify genetic determinants of phenazine resistance.</title>
        <authorList>
            <person name="Mouncey N."/>
        </authorList>
    </citation>
    <scope>NUCLEOTIDE SEQUENCE [LARGE SCALE GENOMIC DNA]</scope>
    <source>
        <strain evidence="1 2">W4I11</strain>
    </source>
</reference>
<accession>A0ABU0S8E2</accession>
<sequence>MTSNKIHSTGIGSSKVYATFDRYGLVQPEKQKPKKGSGLIQLSRTPFCLEIKDDWRVYFPTGGTEYSLQKLINRKWVEQRVATTVEELLHGIRVKVGTISGFAESLLEELPDLSAQE</sequence>
<proteinExistence type="predicted"/>
<gene>
    <name evidence="1" type="ORF">QFZ34_002205</name>
</gene>